<sequence>MLHRLIGKSCLVLRSERGINAGCLSLSLDWFTKLMIHGVDMNYYIKALRNFANFKGRSTRREYWIFVLFNIIVSIVIMIVAGVVGSVLGYGKTFSDMVNGIYSLGILVPGLAVGVRRLHDIGKSGWWIVVPFLNLIFFCFAGDPNENEYGLPSR</sequence>
<dbReference type="PANTHER" id="PTHR34980:SF2">
    <property type="entry name" value="INNER MEMBRANE PROTEIN YHAH-RELATED"/>
    <property type="match status" value="1"/>
</dbReference>
<name>A0ABS2BMX1_9NEIS</name>
<protein>
    <submittedName>
        <fullName evidence="2">DUF805 domain-containing protein</fullName>
    </submittedName>
</protein>
<dbReference type="Proteomes" id="UP000809431">
    <property type="component" value="Unassembled WGS sequence"/>
</dbReference>
<evidence type="ECO:0000313" key="3">
    <source>
        <dbReference type="Proteomes" id="UP000809431"/>
    </source>
</evidence>
<feature type="transmembrane region" description="Helical" evidence="1">
    <location>
        <begin position="63"/>
        <end position="88"/>
    </location>
</feature>
<proteinExistence type="predicted"/>
<accession>A0ABS2BMX1</accession>
<evidence type="ECO:0000256" key="1">
    <source>
        <dbReference type="SAM" id="Phobius"/>
    </source>
</evidence>
<reference evidence="2 3" key="1">
    <citation type="submission" date="2021-01" db="EMBL/GenBank/DDBJ databases">
        <title>Draft Genome Sequence and Polyhydroxyalkanoate Biosynthetic Potential of Jeongeupia naejangsanensis Type Strain DSM 24253.</title>
        <authorList>
            <person name="Turrini P."/>
            <person name="Artuso I."/>
            <person name="Lugli G.A."/>
            <person name="Frangipani E."/>
            <person name="Ventura M."/>
            <person name="Visca P."/>
        </authorList>
    </citation>
    <scope>NUCLEOTIDE SEQUENCE [LARGE SCALE GENOMIC DNA]</scope>
    <source>
        <strain evidence="2 3">DSM 24253</strain>
    </source>
</reference>
<gene>
    <name evidence="2" type="ORF">JMJ54_13825</name>
</gene>
<comment type="caution">
    <text evidence="2">The sequence shown here is derived from an EMBL/GenBank/DDBJ whole genome shotgun (WGS) entry which is preliminary data.</text>
</comment>
<dbReference type="Pfam" id="PF05656">
    <property type="entry name" value="DUF805"/>
    <property type="match status" value="1"/>
</dbReference>
<dbReference type="RefSeq" id="WP_203539145.1">
    <property type="nucleotide sequence ID" value="NZ_JAESND010000007.1"/>
</dbReference>
<dbReference type="EMBL" id="JAESND010000007">
    <property type="protein sequence ID" value="MBM3116908.1"/>
    <property type="molecule type" value="Genomic_DNA"/>
</dbReference>
<organism evidence="2 3">
    <name type="scientific">Jeongeupia naejangsanensis</name>
    <dbReference type="NCBI Taxonomy" id="613195"/>
    <lineage>
        <taxon>Bacteria</taxon>
        <taxon>Pseudomonadati</taxon>
        <taxon>Pseudomonadota</taxon>
        <taxon>Betaproteobacteria</taxon>
        <taxon>Neisseriales</taxon>
        <taxon>Chitinibacteraceae</taxon>
        <taxon>Jeongeupia</taxon>
    </lineage>
</organism>
<keyword evidence="1" id="KW-0812">Transmembrane</keyword>
<dbReference type="InterPro" id="IPR008523">
    <property type="entry name" value="DUF805"/>
</dbReference>
<feature type="transmembrane region" description="Helical" evidence="1">
    <location>
        <begin position="100"/>
        <end position="118"/>
    </location>
</feature>
<evidence type="ECO:0000313" key="2">
    <source>
        <dbReference type="EMBL" id="MBM3116908.1"/>
    </source>
</evidence>
<dbReference type="PANTHER" id="PTHR34980">
    <property type="entry name" value="INNER MEMBRANE PROTEIN-RELATED-RELATED"/>
    <property type="match status" value="1"/>
</dbReference>
<keyword evidence="3" id="KW-1185">Reference proteome</keyword>
<feature type="transmembrane region" description="Helical" evidence="1">
    <location>
        <begin position="125"/>
        <end position="143"/>
    </location>
</feature>
<keyword evidence="1" id="KW-1133">Transmembrane helix</keyword>
<keyword evidence="1" id="KW-0472">Membrane</keyword>